<protein>
    <recommendedName>
        <fullName evidence="2">DH domain-containing protein</fullName>
    </recommendedName>
</protein>
<feature type="compositionally biased region" description="Basic and acidic residues" evidence="1">
    <location>
        <begin position="1858"/>
        <end position="1868"/>
    </location>
</feature>
<feature type="compositionally biased region" description="Polar residues" evidence="1">
    <location>
        <begin position="1119"/>
        <end position="1134"/>
    </location>
</feature>
<dbReference type="Proteomes" id="UP000224634">
    <property type="component" value="Unassembled WGS sequence"/>
</dbReference>
<dbReference type="PANTHER" id="PTHR22834">
    <property type="entry name" value="NUCLEAR FUSION PROTEIN FUS2"/>
    <property type="match status" value="1"/>
</dbReference>
<dbReference type="InterPro" id="IPR000219">
    <property type="entry name" value="DH_dom"/>
</dbReference>
<feature type="compositionally biased region" description="Polar residues" evidence="1">
    <location>
        <begin position="270"/>
        <end position="298"/>
    </location>
</feature>
<dbReference type="PROSITE" id="PS00741">
    <property type="entry name" value="DH_1"/>
    <property type="match status" value="1"/>
</dbReference>
<feature type="compositionally biased region" description="Polar residues" evidence="1">
    <location>
        <begin position="1787"/>
        <end position="1804"/>
    </location>
</feature>
<feature type="compositionally biased region" description="Pro residues" evidence="1">
    <location>
        <begin position="725"/>
        <end position="734"/>
    </location>
</feature>
<keyword evidence="4" id="KW-1185">Reference proteome</keyword>
<dbReference type="PANTHER" id="PTHR22834:SF20">
    <property type="entry name" value="SH3 DOMAIN-CONTAINING PROTEIN"/>
    <property type="match status" value="1"/>
</dbReference>
<feature type="region of interest" description="Disordered" evidence="1">
    <location>
        <begin position="1077"/>
        <end position="1201"/>
    </location>
</feature>
<feature type="compositionally biased region" description="Low complexity" evidence="1">
    <location>
        <begin position="471"/>
        <end position="484"/>
    </location>
</feature>
<gene>
    <name evidence="3" type="ORF">AJ80_00464</name>
</gene>
<feature type="region of interest" description="Disordered" evidence="1">
    <location>
        <begin position="1713"/>
        <end position="1838"/>
    </location>
</feature>
<dbReference type="EMBL" id="PDNA01000003">
    <property type="protein sequence ID" value="PGH27914.1"/>
    <property type="molecule type" value="Genomic_DNA"/>
</dbReference>
<feature type="compositionally biased region" description="Polar residues" evidence="1">
    <location>
        <begin position="875"/>
        <end position="885"/>
    </location>
</feature>
<feature type="compositionally biased region" description="Polar residues" evidence="1">
    <location>
        <begin position="1889"/>
        <end position="1899"/>
    </location>
</feature>
<feature type="compositionally biased region" description="Low complexity" evidence="1">
    <location>
        <begin position="1168"/>
        <end position="1185"/>
    </location>
</feature>
<dbReference type="SMART" id="SM00325">
    <property type="entry name" value="RhoGEF"/>
    <property type="match status" value="1"/>
</dbReference>
<dbReference type="Gene3D" id="1.20.900.10">
    <property type="entry name" value="Dbl homology (DH) domain"/>
    <property type="match status" value="1"/>
</dbReference>
<reference evidence="3 4" key="1">
    <citation type="submission" date="2017-10" db="EMBL/GenBank/DDBJ databases">
        <title>Comparative genomics in systemic dimorphic fungi from Ajellomycetaceae.</title>
        <authorList>
            <person name="Munoz J.F."/>
            <person name="Mcewen J.G."/>
            <person name="Clay O.K."/>
            <person name="Cuomo C.A."/>
        </authorList>
    </citation>
    <scope>NUCLEOTIDE SEQUENCE [LARGE SCALE GENOMIC DNA]</scope>
    <source>
        <strain evidence="3 4">UAMH7299</strain>
    </source>
</reference>
<feature type="compositionally biased region" description="Basic and acidic residues" evidence="1">
    <location>
        <begin position="966"/>
        <end position="987"/>
    </location>
</feature>
<feature type="compositionally biased region" description="Polar residues" evidence="1">
    <location>
        <begin position="1718"/>
        <end position="1736"/>
    </location>
</feature>
<dbReference type="OrthoDB" id="10256089at2759"/>
<feature type="compositionally biased region" description="Polar residues" evidence="1">
    <location>
        <begin position="437"/>
        <end position="453"/>
    </location>
</feature>
<comment type="caution">
    <text evidence="3">The sequence shown here is derived from an EMBL/GenBank/DDBJ whole genome shotgun (WGS) entry which is preliminary data.</text>
</comment>
<feature type="region of interest" description="Disordered" evidence="1">
    <location>
        <begin position="314"/>
        <end position="337"/>
    </location>
</feature>
<feature type="region of interest" description="Disordered" evidence="1">
    <location>
        <begin position="1"/>
        <end position="73"/>
    </location>
</feature>
<dbReference type="GO" id="GO:0005085">
    <property type="term" value="F:guanyl-nucleotide exchange factor activity"/>
    <property type="evidence" value="ECO:0007669"/>
    <property type="project" value="InterPro"/>
</dbReference>
<feature type="region of interest" description="Disordered" evidence="1">
    <location>
        <begin position="955"/>
        <end position="990"/>
    </location>
</feature>
<name>A0A2B7YV14_POLH7</name>
<feature type="compositionally biased region" description="Pro residues" evidence="1">
    <location>
        <begin position="1088"/>
        <end position="1104"/>
    </location>
</feature>
<feature type="compositionally biased region" description="Low complexity" evidence="1">
    <location>
        <begin position="1805"/>
        <end position="1829"/>
    </location>
</feature>
<dbReference type="Gene3D" id="1.20.1270.60">
    <property type="entry name" value="Arfaptin homology (AH) domain/BAR domain"/>
    <property type="match status" value="1"/>
</dbReference>
<dbReference type="SUPFAM" id="SSF103657">
    <property type="entry name" value="BAR/IMD domain-like"/>
    <property type="match status" value="1"/>
</dbReference>
<feature type="compositionally biased region" description="Polar residues" evidence="1">
    <location>
        <begin position="894"/>
        <end position="922"/>
    </location>
</feature>
<accession>A0A2B7YV14</accession>
<feature type="region of interest" description="Disordered" evidence="1">
    <location>
        <begin position="773"/>
        <end position="795"/>
    </location>
</feature>
<dbReference type="GO" id="GO:0005737">
    <property type="term" value="C:cytoplasm"/>
    <property type="evidence" value="ECO:0007669"/>
    <property type="project" value="TreeGrafter"/>
</dbReference>
<dbReference type="GO" id="GO:0031991">
    <property type="term" value="P:regulation of actomyosin contractile ring contraction"/>
    <property type="evidence" value="ECO:0007669"/>
    <property type="project" value="TreeGrafter"/>
</dbReference>
<feature type="domain" description="DH" evidence="2">
    <location>
        <begin position="1202"/>
        <end position="1428"/>
    </location>
</feature>
<feature type="compositionally biased region" description="Low complexity" evidence="1">
    <location>
        <begin position="215"/>
        <end position="250"/>
    </location>
</feature>
<dbReference type="InterPro" id="IPR027267">
    <property type="entry name" value="AH/BAR_dom_sf"/>
</dbReference>
<dbReference type="CDD" id="cd07589">
    <property type="entry name" value="BAR_DNMBP"/>
    <property type="match status" value="1"/>
</dbReference>
<sequence length="1995" mass="219763">MPASQVDHNYDSLNQAQYPIHQPEAPLSQPASENPLDNAHNPASSTPLSANLPLLPATTYAPPRAPSSPHRLSLTTNFSDLSIQQLQHLQCHHLNDATSASSTDPIDFYLQYHDPFGGDGASPLDGDMTTTSYARRSNTSSGAYNISPASHHTQSSSRSRPYRATSGTHPNGFNFNTSRPSSVNRPPVVKHRQSSLKELVDKFNQTRDEVPPRPSASGSLSSSRAASPAPLGATRTRPSAPAFSRSASTRSQERPRQRSPQSSKTRPSVRHSQTSVGSNETSFLSRGDSNSSRQNQTVPRRPLFGELVVSTSVGGYQPHGIASPRHRRGSEGSMHTPNPMFRDISFDIESGLSPSSPTAWYLGYTPSLDAVNIGARTLSHRRSRSDLAGHPFRKLPVEPFNSNMSISTHPSSGAATSSSKPSYQSRIPVSTRRLSHTSDSGSSAPSTRANSSLGRHALHVPLPSKGASAIPKLSPKPSPTSSKKNVTGLTITSPGRRDLRHSSNLPPEKSPSLKAYISAPPPKKSPPLRSSRPRQPVSSASTNASRARVVDRVSDLQTQSSSVRESRPSRQKSKRLPELGNVDFAARRRQIQQAFNKTVEENAKRKEERAVQRRQRSAEKDGTKEKETPIEDDSPMADDAHIAEPAEPAERTTPAKEESAILPEAPETPQEQDDEKFVTPDEGRSPEMRNQASVESVDDTVEQSQEPIVQPSVEISEPRTESPTIPRPETPELPPASAVTVATDITTFDPEPQTDSPQLSRPHRTVLSQIMQMRESSPSVTDSSDDEHDEFFSDDKESIQIMLGQTRYYDDSMENSSENPELCDRTDDFRSDADGKRWSMSSWNSSIQDRQSLDGPLERIVESSPPVESGARRLSISTIDSSRTPQPWVRPLFSEQTSAPSKESTTEQSAAQQPGPRFNTNIMEQYPHLAKQGGWDSKRVTQLYLQELAKGGFNKTHLLGPASRSPKLEETSRPESRTSTIDQRDGLTEDAVMVPESNLVPKSEYVHHRASLNLRDDWMHTSPSVSDWMQLAAADDSGNERRAQNATYQEPSREGAVTPRNISTKDENIEGLGLSIHVQSPQDDDSPTIPPPLPNYAPPPPPLPAAGEQLDIALPPVQFSPSIYSDNPPSSTILSGPFEPAQNGPSVRDIDEASLRRTRLTPSPQTHSSSVTSQERSSISQSSIEAPIQKSSPTPEQRRLKKRRHVIKELVDTEYTFGRDMTVVVDIYKGTSSSCLDLSPEDVKTLFGNADQVVKFSMDFQDTLKHAAKSVYVLPRSQRWQSRRGNRSSQASSAMSDSQTSLAAPEVSEEEKDCKTSIGEAFMANISQMEKVYSEYLKNHDAANKTLEALMQKKNVSIWLKECRDWASDLTTAWNLDSLLVKPVQRIVKYPLLLTELLSATPPDHPDHAALANALRETTSISVRINDMKKRADVVGQVVSSRKRKESDVRTGLSKAFGRRTEKLKQHVGLSEMFTDTEYDGLSQQFSDNFFQLQLIMRDVELYSTEVQNSMKKFNDFIVAIEAYVTVALSNYPELESKWCRFRLAVKDVLTVALVDHLESVRKSVILPMVTLLKLHDGPQRVMQKRNKRLMDFVRFKAIKDRGEKPDKKTTEQGEQFTALNITLKEELPKLFTLTGKLMEACLNNFVQLQLTWQTTIQKRLGYTIERLPEDLNQIITDWSGDFSFSEAQVLSLGICNGSMLADAANIPGIGSPAANGGDTSSSRRPSTVNSTTARTVSFEAISSPKVSQDFGPMSPANLVTSPQGEPFTQHTNGSHVFSGNRMRANSGFSRVSAQSELPNGGIQSSMASVMSSSTRPSTSTAATTVRSSDSPSLPQLALGTPTFQEFLSDPVMALSSHSRDGPPDPADHPASPTAARYSGFFSSAMPMSESSDPVSTEDQQQQPQPQQQPQQPQQHHHQPPHKKDPSVLFLAASMFEFNIDRSRREAGYPYLTYVAGEIFDVIAEKGDLWLARNQDDATNQVGWIWTKHFAKLAA</sequence>
<dbReference type="GO" id="GO:0035556">
    <property type="term" value="P:intracellular signal transduction"/>
    <property type="evidence" value="ECO:0007669"/>
    <property type="project" value="InterPro"/>
</dbReference>
<feature type="compositionally biased region" description="Low complexity" evidence="1">
    <location>
        <begin position="527"/>
        <end position="541"/>
    </location>
</feature>
<feature type="compositionally biased region" description="Low complexity" evidence="1">
    <location>
        <begin position="407"/>
        <end position="422"/>
    </location>
</feature>
<feature type="compositionally biased region" description="Polar residues" evidence="1">
    <location>
        <begin position="1758"/>
        <end position="1778"/>
    </location>
</feature>
<feature type="region of interest" description="Disordered" evidence="1">
    <location>
        <begin position="1854"/>
        <end position="1925"/>
    </location>
</feature>
<dbReference type="InterPro" id="IPR001331">
    <property type="entry name" value="GDS_CDC24_CS"/>
</dbReference>
<feature type="region of interest" description="Disordered" evidence="1">
    <location>
        <begin position="1279"/>
        <end position="1310"/>
    </location>
</feature>
<feature type="compositionally biased region" description="Polar residues" evidence="1">
    <location>
        <begin position="128"/>
        <end position="184"/>
    </location>
</feature>
<feature type="compositionally biased region" description="Basic and acidic residues" evidence="1">
    <location>
        <begin position="675"/>
        <end position="687"/>
    </location>
</feature>
<dbReference type="CDD" id="cd00160">
    <property type="entry name" value="RhoGEF"/>
    <property type="match status" value="1"/>
</dbReference>
<feature type="compositionally biased region" description="Basic and acidic residues" evidence="1">
    <location>
        <begin position="598"/>
        <end position="629"/>
    </location>
</feature>
<feature type="region of interest" description="Disordered" evidence="1">
    <location>
        <begin position="121"/>
        <end position="302"/>
    </location>
</feature>
<dbReference type="InterPro" id="IPR051492">
    <property type="entry name" value="Dynamin-Rho_GEF"/>
</dbReference>
<feature type="region of interest" description="Disordered" evidence="1">
    <location>
        <begin position="1034"/>
        <end position="1064"/>
    </location>
</feature>
<dbReference type="STRING" id="1447883.A0A2B7YV14"/>
<dbReference type="GO" id="GO:0032955">
    <property type="term" value="P:regulation of division septum assembly"/>
    <property type="evidence" value="ECO:0007669"/>
    <property type="project" value="TreeGrafter"/>
</dbReference>
<feature type="compositionally biased region" description="Low complexity" evidence="1">
    <location>
        <begin position="1288"/>
        <end position="1301"/>
    </location>
</feature>
<feature type="compositionally biased region" description="Basic and acidic residues" evidence="1">
    <location>
        <begin position="638"/>
        <end position="659"/>
    </location>
</feature>
<feature type="region of interest" description="Disordered" evidence="1">
    <location>
        <begin position="808"/>
        <end position="922"/>
    </location>
</feature>
<feature type="compositionally biased region" description="Basic and acidic residues" evidence="1">
    <location>
        <begin position="198"/>
        <end position="211"/>
    </location>
</feature>
<organism evidence="3 4">
    <name type="scientific">Polytolypa hystricis (strain UAMH7299)</name>
    <dbReference type="NCBI Taxonomy" id="1447883"/>
    <lineage>
        <taxon>Eukaryota</taxon>
        <taxon>Fungi</taxon>
        <taxon>Dikarya</taxon>
        <taxon>Ascomycota</taxon>
        <taxon>Pezizomycotina</taxon>
        <taxon>Eurotiomycetes</taxon>
        <taxon>Eurotiomycetidae</taxon>
        <taxon>Onygenales</taxon>
        <taxon>Onygenales incertae sedis</taxon>
        <taxon>Polytolypa</taxon>
    </lineage>
</organism>
<evidence type="ECO:0000259" key="2">
    <source>
        <dbReference type="PROSITE" id="PS50010"/>
    </source>
</evidence>
<dbReference type="InterPro" id="IPR035899">
    <property type="entry name" value="DBL_dom_sf"/>
</dbReference>
<proteinExistence type="predicted"/>
<feature type="compositionally biased region" description="Basic and acidic residues" evidence="1">
    <location>
        <begin position="822"/>
        <end position="837"/>
    </location>
</feature>
<feature type="compositionally biased region" description="Low complexity" evidence="1">
    <location>
        <begin position="1900"/>
        <end position="1914"/>
    </location>
</feature>
<evidence type="ECO:0000313" key="4">
    <source>
        <dbReference type="Proteomes" id="UP000224634"/>
    </source>
</evidence>
<dbReference type="PROSITE" id="PS50010">
    <property type="entry name" value="DH_2"/>
    <property type="match status" value="1"/>
</dbReference>
<feature type="region of interest" description="Disordered" evidence="1">
    <location>
        <begin position="381"/>
        <end position="761"/>
    </location>
</feature>
<evidence type="ECO:0000313" key="3">
    <source>
        <dbReference type="EMBL" id="PGH27914.1"/>
    </source>
</evidence>
<feature type="compositionally biased region" description="Low complexity" evidence="1">
    <location>
        <begin position="52"/>
        <end position="62"/>
    </location>
</feature>
<dbReference type="SUPFAM" id="SSF48065">
    <property type="entry name" value="DBL homology domain (DH-domain)"/>
    <property type="match status" value="1"/>
</dbReference>
<evidence type="ECO:0000256" key="1">
    <source>
        <dbReference type="SAM" id="MobiDB-lite"/>
    </source>
</evidence>
<dbReference type="FunFam" id="1.20.900.10:FF:000053">
    <property type="entry name" value="Rho guanyl nucleotide exchange factor, putative"/>
    <property type="match status" value="1"/>
</dbReference>
<feature type="compositionally biased region" description="Polar residues" evidence="1">
    <location>
        <begin position="839"/>
        <end position="850"/>
    </location>
</feature>
<dbReference type="Pfam" id="PF00621">
    <property type="entry name" value="RhoGEF"/>
    <property type="match status" value="1"/>
</dbReference>